<dbReference type="PANTHER" id="PTHR42109">
    <property type="entry name" value="UNPLACED GENOMIC SCAFFOLD UM_SCAF_CONTIG_1.265, WHOLE GENOME SHOTGUN SEQUENCE"/>
    <property type="match status" value="1"/>
</dbReference>
<feature type="transmembrane region" description="Helical" evidence="1">
    <location>
        <begin position="112"/>
        <end position="129"/>
    </location>
</feature>
<dbReference type="AlphaFoldDB" id="A0A0C9VID4"/>
<feature type="domain" description="DUF7702" evidence="2">
    <location>
        <begin position="6"/>
        <end position="180"/>
    </location>
</feature>
<accession>A0A0C9VID4</accession>
<evidence type="ECO:0000313" key="3">
    <source>
        <dbReference type="EMBL" id="KIJ41247.1"/>
    </source>
</evidence>
<feature type="transmembrane region" description="Helical" evidence="1">
    <location>
        <begin position="15"/>
        <end position="34"/>
    </location>
</feature>
<dbReference type="InterPro" id="IPR056119">
    <property type="entry name" value="DUF7702"/>
</dbReference>
<name>A0A0C9VID4_SPHS4</name>
<keyword evidence="1" id="KW-0472">Membrane</keyword>
<dbReference type="Proteomes" id="UP000054279">
    <property type="component" value="Unassembled WGS sequence"/>
</dbReference>
<dbReference type="OrthoDB" id="2560628at2759"/>
<keyword evidence="1" id="KW-1133">Transmembrane helix</keyword>
<proteinExistence type="predicted"/>
<dbReference type="EMBL" id="KN837138">
    <property type="protein sequence ID" value="KIJ41247.1"/>
    <property type="molecule type" value="Genomic_DNA"/>
</dbReference>
<feature type="transmembrane region" description="Helical" evidence="1">
    <location>
        <begin position="41"/>
        <end position="62"/>
    </location>
</feature>
<protein>
    <recommendedName>
        <fullName evidence="2">DUF7702 domain-containing protein</fullName>
    </recommendedName>
</protein>
<organism evidence="3 4">
    <name type="scientific">Sphaerobolus stellatus (strain SS14)</name>
    <dbReference type="NCBI Taxonomy" id="990650"/>
    <lineage>
        <taxon>Eukaryota</taxon>
        <taxon>Fungi</taxon>
        <taxon>Dikarya</taxon>
        <taxon>Basidiomycota</taxon>
        <taxon>Agaricomycotina</taxon>
        <taxon>Agaricomycetes</taxon>
        <taxon>Phallomycetidae</taxon>
        <taxon>Geastrales</taxon>
        <taxon>Sphaerobolaceae</taxon>
        <taxon>Sphaerobolus</taxon>
    </lineage>
</organism>
<feature type="transmembrane region" description="Helical" evidence="1">
    <location>
        <begin position="149"/>
        <end position="170"/>
    </location>
</feature>
<keyword evidence="4" id="KW-1185">Reference proteome</keyword>
<dbReference type="Pfam" id="PF24800">
    <property type="entry name" value="DUF7702"/>
    <property type="match status" value="1"/>
</dbReference>
<evidence type="ECO:0000259" key="2">
    <source>
        <dbReference type="Pfam" id="PF24800"/>
    </source>
</evidence>
<feature type="transmembrane region" description="Helical" evidence="1">
    <location>
        <begin position="68"/>
        <end position="92"/>
    </location>
</feature>
<dbReference type="HOGENOM" id="CLU_064985_0_2_1"/>
<dbReference type="PANTHER" id="PTHR42109:SF2">
    <property type="entry name" value="INTEGRAL MEMBRANE PROTEIN"/>
    <property type="match status" value="1"/>
</dbReference>
<keyword evidence="1" id="KW-0812">Transmembrane</keyword>
<evidence type="ECO:0000256" key="1">
    <source>
        <dbReference type="SAM" id="Phobius"/>
    </source>
</evidence>
<evidence type="ECO:0000313" key="4">
    <source>
        <dbReference type="Proteomes" id="UP000054279"/>
    </source>
</evidence>
<sequence length="188" mass="20371">MAPLDQFAKISAAEIAFYTPVAIVAFIVALRHGFTRRQGWVFLFTFSIVRIIGAVLTLIYRLQTIPSTGLVIAASILSGVGLSPLLLATHGFVAQINSVASIRDRAQRPLQLARALLGVGLILGVVGGTETSPDNSPSDIKTGKSLTRASSLLFLAAYIILFGIHLWLWAVRDSIPLHHRNVSEFRIN</sequence>
<gene>
    <name evidence="3" type="ORF">M422DRAFT_255753</name>
</gene>
<reference evidence="3 4" key="1">
    <citation type="submission" date="2014-06" db="EMBL/GenBank/DDBJ databases">
        <title>Evolutionary Origins and Diversification of the Mycorrhizal Mutualists.</title>
        <authorList>
            <consortium name="DOE Joint Genome Institute"/>
            <consortium name="Mycorrhizal Genomics Consortium"/>
            <person name="Kohler A."/>
            <person name="Kuo A."/>
            <person name="Nagy L.G."/>
            <person name="Floudas D."/>
            <person name="Copeland A."/>
            <person name="Barry K.W."/>
            <person name="Cichocki N."/>
            <person name="Veneault-Fourrey C."/>
            <person name="LaButti K."/>
            <person name="Lindquist E.A."/>
            <person name="Lipzen A."/>
            <person name="Lundell T."/>
            <person name="Morin E."/>
            <person name="Murat C."/>
            <person name="Riley R."/>
            <person name="Ohm R."/>
            <person name="Sun H."/>
            <person name="Tunlid A."/>
            <person name="Henrissat B."/>
            <person name="Grigoriev I.V."/>
            <person name="Hibbett D.S."/>
            <person name="Martin F."/>
        </authorList>
    </citation>
    <scope>NUCLEOTIDE SEQUENCE [LARGE SCALE GENOMIC DNA]</scope>
    <source>
        <strain evidence="3 4">SS14</strain>
    </source>
</reference>